<keyword evidence="3" id="KW-1185">Reference proteome</keyword>
<name>A0A7C8MKV1_9PLEO</name>
<dbReference type="EMBL" id="JAADJZ010000011">
    <property type="protein sequence ID" value="KAF2871784.1"/>
    <property type="molecule type" value="Genomic_DNA"/>
</dbReference>
<organism evidence="2 3">
    <name type="scientific">Massariosphaeria phaeospora</name>
    <dbReference type="NCBI Taxonomy" id="100035"/>
    <lineage>
        <taxon>Eukaryota</taxon>
        <taxon>Fungi</taxon>
        <taxon>Dikarya</taxon>
        <taxon>Ascomycota</taxon>
        <taxon>Pezizomycotina</taxon>
        <taxon>Dothideomycetes</taxon>
        <taxon>Pleosporomycetidae</taxon>
        <taxon>Pleosporales</taxon>
        <taxon>Pleosporales incertae sedis</taxon>
        <taxon>Massariosphaeria</taxon>
    </lineage>
</organism>
<protein>
    <recommendedName>
        <fullName evidence="1">Ecp2 effector protein-like domain-containing protein</fullName>
    </recommendedName>
</protein>
<evidence type="ECO:0000313" key="2">
    <source>
        <dbReference type="EMBL" id="KAF2871784.1"/>
    </source>
</evidence>
<dbReference type="OrthoDB" id="73875at2759"/>
<reference evidence="2 3" key="1">
    <citation type="submission" date="2020-01" db="EMBL/GenBank/DDBJ databases">
        <authorList>
            <consortium name="DOE Joint Genome Institute"/>
            <person name="Haridas S."/>
            <person name="Albert R."/>
            <person name="Binder M."/>
            <person name="Bloem J."/>
            <person name="Labutti K."/>
            <person name="Salamov A."/>
            <person name="Andreopoulos B."/>
            <person name="Baker S.E."/>
            <person name="Barry K."/>
            <person name="Bills G."/>
            <person name="Bluhm B.H."/>
            <person name="Cannon C."/>
            <person name="Castanera R."/>
            <person name="Culley D.E."/>
            <person name="Daum C."/>
            <person name="Ezra D."/>
            <person name="Gonzalez J.B."/>
            <person name="Henrissat B."/>
            <person name="Kuo A."/>
            <person name="Liang C."/>
            <person name="Lipzen A."/>
            <person name="Lutzoni F."/>
            <person name="Magnuson J."/>
            <person name="Mondo S."/>
            <person name="Nolan M."/>
            <person name="Ohm R."/>
            <person name="Pangilinan J."/>
            <person name="Park H.-J.H."/>
            <person name="Ramirez L."/>
            <person name="Alfaro M."/>
            <person name="Sun H."/>
            <person name="Tritt A."/>
            <person name="Yoshinaga Y."/>
            <person name="Zwiers L.-H.L."/>
            <person name="Turgeon B.G."/>
            <person name="Goodwin S.B."/>
            <person name="Spatafora J.W."/>
            <person name="Crous P.W."/>
            <person name="Grigoriev I.V."/>
        </authorList>
    </citation>
    <scope>NUCLEOTIDE SEQUENCE [LARGE SCALE GENOMIC DNA]</scope>
    <source>
        <strain evidence="2 3">CBS 611.86</strain>
    </source>
</reference>
<accession>A0A7C8MKV1</accession>
<evidence type="ECO:0000259" key="1">
    <source>
        <dbReference type="Pfam" id="PF14856"/>
    </source>
</evidence>
<sequence length="260" mass="28389">MYNRFLSPPFVPTLASLLYQHVVRACAARETSLFQLIGASLPTVQNLQARKYFVHLRICLPPGHPSAPSSPRKMRLSTALAGLSVLTATAANAQHVQIDPEEISGPSDGWWDKPKTTWETYPATLGEKGDPGSYCTDPDPVTENQTSGGSPLVSDCKAMAEALPKHQIWYFPIGTGFHSVVGWGACRFGVDTTLTKPSGQFDMKAFHMTTADIGWLIYRSIYDNAHSFNGKQLAGAKGTTKCRMGYAATEFSVNWGLFKV</sequence>
<dbReference type="Proteomes" id="UP000481861">
    <property type="component" value="Unassembled WGS sequence"/>
</dbReference>
<feature type="domain" description="Ecp2 effector protein-like" evidence="1">
    <location>
        <begin position="134"/>
        <end position="242"/>
    </location>
</feature>
<gene>
    <name evidence="2" type="ORF">BDV95DRAFT_572801</name>
</gene>
<evidence type="ECO:0000313" key="3">
    <source>
        <dbReference type="Proteomes" id="UP000481861"/>
    </source>
</evidence>
<dbReference type="AlphaFoldDB" id="A0A7C8MKV1"/>
<dbReference type="InterPro" id="IPR029226">
    <property type="entry name" value="Ecp2-like"/>
</dbReference>
<dbReference type="Pfam" id="PF14856">
    <property type="entry name" value="Hce2"/>
    <property type="match status" value="1"/>
</dbReference>
<comment type="caution">
    <text evidence="2">The sequence shown here is derived from an EMBL/GenBank/DDBJ whole genome shotgun (WGS) entry which is preliminary data.</text>
</comment>
<proteinExistence type="predicted"/>